<dbReference type="Proteomes" id="UP001597186">
    <property type="component" value="Unassembled WGS sequence"/>
</dbReference>
<reference evidence="3" key="1">
    <citation type="journal article" date="2019" name="Int. J. Syst. Evol. Microbiol.">
        <title>The Global Catalogue of Microorganisms (GCM) 10K type strain sequencing project: providing services to taxonomists for standard genome sequencing and annotation.</title>
        <authorList>
            <consortium name="The Broad Institute Genomics Platform"/>
            <consortium name="The Broad Institute Genome Sequencing Center for Infectious Disease"/>
            <person name="Wu L."/>
            <person name="Ma J."/>
        </authorList>
    </citation>
    <scope>NUCLEOTIDE SEQUENCE [LARGE SCALE GENOMIC DNA]</scope>
    <source>
        <strain evidence="3">CGMCC 1.12477</strain>
    </source>
</reference>
<feature type="transmembrane region" description="Helical" evidence="1">
    <location>
        <begin position="85"/>
        <end position="106"/>
    </location>
</feature>
<keyword evidence="1" id="KW-0472">Membrane</keyword>
<accession>A0ABW4EGU3</accession>
<evidence type="ECO:0008006" key="4">
    <source>
        <dbReference type="Google" id="ProtNLM"/>
    </source>
</evidence>
<organism evidence="2 3">
    <name type="scientific">Lacimonas salitolerans</name>
    <dbReference type="NCBI Taxonomy" id="1323750"/>
    <lineage>
        <taxon>Bacteria</taxon>
        <taxon>Pseudomonadati</taxon>
        <taxon>Pseudomonadota</taxon>
        <taxon>Alphaproteobacteria</taxon>
        <taxon>Rhodobacterales</taxon>
        <taxon>Paracoccaceae</taxon>
        <taxon>Lacimonas</taxon>
    </lineage>
</organism>
<gene>
    <name evidence="2" type="ORF">ACFTOW_08675</name>
</gene>
<proteinExistence type="predicted"/>
<keyword evidence="1" id="KW-0812">Transmembrane</keyword>
<comment type="caution">
    <text evidence="2">The sequence shown here is derived from an EMBL/GenBank/DDBJ whole genome shotgun (WGS) entry which is preliminary data.</text>
</comment>
<evidence type="ECO:0000256" key="1">
    <source>
        <dbReference type="SAM" id="Phobius"/>
    </source>
</evidence>
<evidence type="ECO:0000313" key="3">
    <source>
        <dbReference type="Proteomes" id="UP001597186"/>
    </source>
</evidence>
<protein>
    <recommendedName>
        <fullName evidence="4">SMODS and SLOG-associating 2TM effector domain-containing protein</fullName>
    </recommendedName>
</protein>
<sequence length="294" mass="32532">MKQVRPLSVRTETPAGGVVVRATSKQGVASALKQSTFSLIITCAVPCLPVDSRVELNGVKGANLGQSSSDHLLEYIRPLARVLKAARLITSAFGVVAIAVGQAWMTSQTVWHQDWASFIFWCGVGAIIATGLILLFFEKDSASLVLDLYAKETLVDEQSDHILYLERREEILLSWQSVTKLLAELLDQALTTSDLGHEKKKVFFNAVVEILADYKFTLFRIADEYCNISIYELSSETNHLECIACYRSRPSDALGAHRTWKVGEGHVGKAFELQRELICGNSSAPDIKPWIRAC</sequence>
<keyword evidence="1" id="KW-1133">Transmembrane helix</keyword>
<name>A0ABW4EGU3_9RHOB</name>
<evidence type="ECO:0000313" key="2">
    <source>
        <dbReference type="EMBL" id="MFD1509474.1"/>
    </source>
</evidence>
<dbReference type="EMBL" id="JBHUDD010000052">
    <property type="protein sequence ID" value="MFD1509474.1"/>
    <property type="molecule type" value="Genomic_DNA"/>
</dbReference>
<dbReference type="RefSeq" id="WP_379914674.1">
    <property type="nucleotide sequence ID" value="NZ_JBHUDD010000052.1"/>
</dbReference>
<keyword evidence="3" id="KW-1185">Reference proteome</keyword>
<feature type="transmembrane region" description="Helical" evidence="1">
    <location>
        <begin position="118"/>
        <end position="137"/>
    </location>
</feature>